<dbReference type="InterPro" id="IPR041607">
    <property type="entry name" value="HU-HIG"/>
</dbReference>
<feature type="domain" description="HU" evidence="3">
    <location>
        <begin position="62"/>
        <end position="154"/>
    </location>
</feature>
<dbReference type="Pfam" id="PF18291">
    <property type="entry name" value="HU-HIG"/>
    <property type="match status" value="1"/>
</dbReference>
<organism evidence="4 5">
    <name type="scientific">Bacteroides clarus YIT 12056</name>
    <dbReference type="NCBI Taxonomy" id="762984"/>
    <lineage>
        <taxon>Bacteria</taxon>
        <taxon>Pseudomonadati</taxon>
        <taxon>Bacteroidota</taxon>
        <taxon>Bacteroidia</taxon>
        <taxon>Bacteroidales</taxon>
        <taxon>Bacteroidaceae</taxon>
        <taxon>Bacteroides</taxon>
    </lineage>
</organism>
<sequence length="200" mass="22052">MYQRNEKEKTRRGEAIPVVPETIDNSLKSNEMTKAKALVMRTQRHKKIGDNTSPMVYTLRRKPKDAKILDLERIAQDIEALGSMSAEDVVHVGRALVRQIRQTLTDGNNVRLDGFGIFYTTFKCRATEAAKDCTVKNIERVNIRFKVANTLRLENDTNATTKGNPNTLIFELVSEDGVSGGGNNGGGSGGDNGEEENPLG</sequence>
<keyword evidence="5" id="KW-1185">Reference proteome</keyword>
<comment type="caution">
    <text evidence="4">The sequence shown here is derived from an EMBL/GenBank/DDBJ whole genome shotgun (WGS) entry which is preliminary data.</text>
</comment>
<dbReference type="EMBL" id="AFBM01000016">
    <property type="protein sequence ID" value="EGF52406.1"/>
    <property type="molecule type" value="Genomic_DNA"/>
</dbReference>
<gene>
    <name evidence="4" type="ORF">HMPREF9445_01637</name>
</gene>
<keyword evidence="1 4" id="KW-0238">DNA-binding</keyword>
<dbReference type="SUPFAM" id="SSF47729">
    <property type="entry name" value="IHF-like DNA-binding proteins"/>
    <property type="match status" value="1"/>
</dbReference>
<reference evidence="4 5" key="1">
    <citation type="submission" date="2011-02" db="EMBL/GenBank/DDBJ databases">
        <authorList>
            <person name="Weinstock G."/>
            <person name="Sodergren E."/>
            <person name="Clifton S."/>
            <person name="Fulton L."/>
            <person name="Fulton B."/>
            <person name="Courtney L."/>
            <person name="Fronick C."/>
            <person name="Harrison M."/>
            <person name="Strong C."/>
            <person name="Farmer C."/>
            <person name="Delahaunty K."/>
            <person name="Markovic C."/>
            <person name="Hall O."/>
            <person name="Minx P."/>
            <person name="Tomlinson C."/>
            <person name="Mitreva M."/>
            <person name="Hou S."/>
            <person name="Chen J."/>
            <person name="Wollam A."/>
            <person name="Pepin K.H."/>
            <person name="Johnson M."/>
            <person name="Bhonagiri V."/>
            <person name="Zhang X."/>
            <person name="Suruliraj S."/>
            <person name="Warren W."/>
            <person name="Chinwalla A."/>
            <person name="Mardis E.R."/>
            <person name="Wilson R.K."/>
        </authorList>
    </citation>
    <scope>NUCLEOTIDE SEQUENCE [LARGE SCALE GENOMIC DNA]</scope>
    <source>
        <strain evidence="4 5">YIT 12056</strain>
    </source>
</reference>
<feature type="compositionally biased region" description="Gly residues" evidence="2">
    <location>
        <begin position="178"/>
        <end position="191"/>
    </location>
</feature>
<accession>A0ABN0CP67</accession>
<evidence type="ECO:0000256" key="2">
    <source>
        <dbReference type="SAM" id="MobiDB-lite"/>
    </source>
</evidence>
<name>A0ABN0CP67_9BACE</name>
<dbReference type="InterPro" id="IPR010992">
    <property type="entry name" value="IHF-like_DNA-bd_dom_sf"/>
</dbReference>
<evidence type="ECO:0000259" key="3">
    <source>
        <dbReference type="Pfam" id="PF18291"/>
    </source>
</evidence>
<dbReference type="Proteomes" id="UP000010321">
    <property type="component" value="Unassembled WGS sequence"/>
</dbReference>
<protein>
    <submittedName>
        <fullName evidence="4">DNA-binding protein</fullName>
    </submittedName>
</protein>
<feature type="region of interest" description="Disordered" evidence="2">
    <location>
        <begin position="177"/>
        <end position="200"/>
    </location>
</feature>
<evidence type="ECO:0000313" key="4">
    <source>
        <dbReference type="EMBL" id="EGF52406.1"/>
    </source>
</evidence>
<dbReference type="GO" id="GO:0003677">
    <property type="term" value="F:DNA binding"/>
    <property type="evidence" value="ECO:0007669"/>
    <property type="project" value="UniProtKB-KW"/>
</dbReference>
<proteinExistence type="predicted"/>
<evidence type="ECO:0000256" key="1">
    <source>
        <dbReference type="ARBA" id="ARBA00023125"/>
    </source>
</evidence>
<evidence type="ECO:0000313" key="5">
    <source>
        <dbReference type="Proteomes" id="UP000010321"/>
    </source>
</evidence>